<dbReference type="AlphaFoldDB" id="A0A382KMV3"/>
<sequence length="164" mass="17808">MTQNSKLTSLRDQIMWDRLIAIVEEQAQTLIRTAFSNTVREAGDLSAGVFDLSGRMVAQAVTGTPGHVNAMAASVSHFIAKYPLEQMEEGDVYITNDPWLATGHLHDFTVVTPAFRDGAIVALFASTCHVVDVGGLGFGPDGRQVFEEGIYLPIMPLAKRGKMN</sequence>
<dbReference type="GO" id="GO:0005829">
    <property type="term" value="C:cytosol"/>
    <property type="evidence" value="ECO:0007669"/>
    <property type="project" value="TreeGrafter"/>
</dbReference>
<proteinExistence type="predicted"/>
<feature type="domain" description="Hydantoinase B/oxoprolinase" evidence="1">
    <location>
        <begin position="13"/>
        <end position="164"/>
    </location>
</feature>
<dbReference type="InterPro" id="IPR045079">
    <property type="entry name" value="Oxoprolinase-like"/>
</dbReference>
<evidence type="ECO:0000313" key="2">
    <source>
        <dbReference type="EMBL" id="SVC25556.1"/>
    </source>
</evidence>
<name>A0A382KMV3_9ZZZZ</name>
<feature type="non-terminal residue" evidence="2">
    <location>
        <position position="164"/>
    </location>
</feature>
<dbReference type="InterPro" id="IPR003692">
    <property type="entry name" value="Hydantoinase_B"/>
</dbReference>
<evidence type="ECO:0000259" key="1">
    <source>
        <dbReference type="Pfam" id="PF02538"/>
    </source>
</evidence>
<protein>
    <recommendedName>
        <fullName evidence="1">Hydantoinase B/oxoprolinase domain-containing protein</fullName>
    </recommendedName>
</protein>
<dbReference type="GO" id="GO:0006749">
    <property type="term" value="P:glutathione metabolic process"/>
    <property type="evidence" value="ECO:0007669"/>
    <property type="project" value="TreeGrafter"/>
</dbReference>
<accession>A0A382KMV3</accession>
<dbReference type="PANTHER" id="PTHR11365:SF23">
    <property type="entry name" value="HYPOTHETICAL 5-OXOPROLINASE (EUROFUNG)-RELATED"/>
    <property type="match status" value="1"/>
</dbReference>
<gene>
    <name evidence="2" type="ORF">METZ01_LOCUS278410</name>
</gene>
<dbReference type="EMBL" id="UINC01081571">
    <property type="protein sequence ID" value="SVC25556.1"/>
    <property type="molecule type" value="Genomic_DNA"/>
</dbReference>
<reference evidence="2" key="1">
    <citation type="submission" date="2018-05" db="EMBL/GenBank/DDBJ databases">
        <authorList>
            <person name="Lanie J.A."/>
            <person name="Ng W.-L."/>
            <person name="Kazmierczak K.M."/>
            <person name="Andrzejewski T.M."/>
            <person name="Davidsen T.M."/>
            <person name="Wayne K.J."/>
            <person name="Tettelin H."/>
            <person name="Glass J.I."/>
            <person name="Rusch D."/>
            <person name="Podicherti R."/>
            <person name="Tsui H.-C.T."/>
            <person name="Winkler M.E."/>
        </authorList>
    </citation>
    <scope>NUCLEOTIDE SEQUENCE</scope>
</reference>
<dbReference type="PANTHER" id="PTHR11365">
    <property type="entry name" value="5-OXOPROLINASE RELATED"/>
    <property type="match status" value="1"/>
</dbReference>
<dbReference type="Pfam" id="PF02538">
    <property type="entry name" value="Hydantoinase_B"/>
    <property type="match status" value="1"/>
</dbReference>
<organism evidence="2">
    <name type="scientific">marine metagenome</name>
    <dbReference type="NCBI Taxonomy" id="408172"/>
    <lineage>
        <taxon>unclassified sequences</taxon>
        <taxon>metagenomes</taxon>
        <taxon>ecological metagenomes</taxon>
    </lineage>
</organism>
<dbReference type="GO" id="GO:0017168">
    <property type="term" value="F:5-oxoprolinase (ATP-hydrolyzing) activity"/>
    <property type="evidence" value="ECO:0007669"/>
    <property type="project" value="TreeGrafter"/>
</dbReference>